<keyword evidence="1" id="KW-0479">Metal-binding</keyword>
<keyword evidence="3" id="KW-0862">Zinc</keyword>
<dbReference type="PANTHER" id="PTHR47841:SF7">
    <property type="entry name" value="CYSTEINE_HISTIDINE-RICH C1 DOMAIN PROTEIN"/>
    <property type="match status" value="1"/>
</dbReference>
<evidence type="ECO:0000313" key="5">
    <source>
        <dbReference type="EMBL" id="KAJ8774326.1"/>
    </source>
</evidence>
<evidence type="ECO:0000256" key="1">
    <source>
        <dbReference type="ARBA" id="ARBA00022723"/>
    </source>
</evidence>
<dbReference type="Pfam" id="PF03107">
    <property type="entry name" value="C1_2"/>
    <property type="match status" value="2"/>
</dbReference>
<dbReference type="InterPro" id="IPR046349">
    <property type="entry name" value="C1-like_sf"/>
</dbReference>
<dbReference type="Gene3D" id="3.30.60.20">
    <property type="match status" value="1"/>
</dbReference>
<reference evidence="5 6" key="1">
    <citation type="submission" date="2021-09" db="EMBL/GenBank/DDBJ databases">
        <title>Genomic insights and catalytic innovation underlie evolution of tropane alkaloids biosynthesis.</title>
        <authorList>
            <person name="Wang Y.-J."/>
            <person name="Tian T."/>
            <person name="Huang J.-P."/>
            <person name="Huang S.-X."/>
        </authorList>
    </citation>
    <scope>NUCLEOTIDE SEQUENCE [LARGE SCALE GENOMIC DNA]</scope>
    <source>
        <strain evidence="5">KIB-2018</strain>
        <tissue evidence="5">Leaf</tissue>
    </source>
</reference>
<name>A0AAV8U4U2_9ROSI</name>
<keyword evidence="6" id="KW-1185">Reference proteome</keyword>
<accession>A0AAV8U4U2</accession>
<dbReference type="SUPFAM" id="SSF57889">
    <property type="entry name" value="Cysteine-rich domain"/>
    <property type="match status" value="2"/>
</dbReference>
<evidence type="ECO:0000256" key="2">
    <source>
        <dbReference type="ARBA" id="ARBA00022737"/>
    </source>
</evidence>
<dbReference type="SMART" id="SM00109">
    <property type="entry name" value="C1"/>
    <property type="match status" value="2"/>
</dbReference>
<dbReference type="GO" id="GO:0046872">
    <property type="term" value="F:metal ion binding"/>
    <property type="evidence" value="ECO:0007669"/>
    <property type="project" value="UniProtKB-KW"/>
</dbReference>
<dbReference type="EMBL" id="JAIWQS010000001">
    <property type="protein sequence ID" value="KAJ8774326.1"/>
    <property type="molecule type" value="Genomic_DNA"/>
</dbReference>
<dbReference type="PANTHER" id="PTHR47841">
    <property type="entry name" value="DIACYLGLYCEROL KINASE THETA-LIKE-RELATED"/>
    <property type="match status" value="1"/>
</dbReference>
<dbReference type="InterPro" id="IPR002219">
    <property type="entry name" value="PKC_DAG/PE"/>
</dbReference>
<protein>
    <recommendedName>
        <fullName evidence="4">Phorbol-ester/DAG-type domain-containing protein</fullName>
    </recommendedName>
</protein>
<gene>
    <name evidence="5" type="ORF">K2173_011198</name>
</gene>
<proteinExistence type="predicted"/>
<evidence type="ECO:0000259" key="4">
    <source>
        <dbReference type="PROSITE" id="PS50081"/>
    </source>
</evidence>
<keyword evidence="2" id="KW-0677">Repeat</keyword>
<dbReference type="PROSITE" id="PS50081">
    <property type="entry name" value="ZF_DAG_PE_2"/>
    <property type="match status" value="1"/>
</dbReference>
<organism evidence="5 6">
    <name type="scientific">Erythroxylum novogranatense</name>
    <dbReference type="NCBI Taxonomy" id="1862640"/>
    <lineage>
        <taxon>Eukaryota</taxon>
        <taxon>Viridiplantae</taxon>
        <taxon>Streptophyta</taxon>
        <taxon>Embryophyta</taxon>
        <taxon>Tracheophyta</taxon>
        <taxon>Spermatophyta</taxon>
        <taxon>Magnoliopsida</taxon>
        <taxon>eudicotyledons</taxon>
        <taxon>Gunneridae</taxon>
        <taxon>Pentapetalae</taxon>
        <taxon>rosids</taxon>
        <taxon>fabids</taxon>
        <taxon>Malpighiales</taxon>
        <taxon>Erythroxylaceae</taxon>
        <taxon>Erythroxylum</taxon>
    </lineage>
</organism>
<dbReference type="InterPro" id="IPR004146">
    <property type="entry name" value="DC1"/>
</dbReference>
<comment type="caution">
    <text evidence="5">The sequence shown here is derived from an EMBL/GenBank/DDBJ whole genome shotgun (WGS) entry which is preliminary data.</text>
</comment>
<evidence type="ECO:0000313" key="6">
    <source>
        <dbReference type="Proteomes" id="UP001159364"/>
    </source>
</evidence>
<sequence>MELELDHFLHKHTLLFEDMEDHDSVTCAGCKKQVLGPSYRCFSCGFCLHESCTNFPFRIYHFTHPCPLILIISVHRTCDVCGKTCKGFFYHCGRCTWGVHYSCTLKELPNTITSPEAQEQIESPLHRHPLSTVEKMSEDNGVLCEVCGELCFGPIYYECSVCSFYVHKSCVEIPKQLYSFYHKCRFFLTLLICRSYECGACTELALVCPMPVSGAASNCTLNVPCGFQILGDAMCVSVIVPVASSFVATGATSTVVLNAFI</sequence>
<dbReference type="AlphaFoldDB" id="A0AAV8U4U2"/>
<dbReference type="Proteomes" id="UP001159364">
    <property type="component" value="Linkage Group LG01"/>
</dbReference>
<feature type="domain" description="Phorbol-ester/DAG-type" evidence="4">
    <location>
        <begin position="125"/>
        <end position="184"/>
    </location>
</feature>
<evidence type="ECO:0000256" key="3">
    <source>
        <dbReference type="ARBA" id="ARBA00022833"/>
    </source>
</evidence>